<keyword evidence="3" id="KW-1185">Reference proteome</keyword>
<feature type="domain" description="N-acetyltransferase" evidence="1">
    <location>
        <begin position="148"/>
        <end position="287"/>
    </location>
</feature>
<dbReference type="RefSeq" id="WP_154593996.1">
    <property type="nucleotide sequence ID" value="NZ_WLVL01000040.1"/>
</dbReference>
<dbReference type="Pfam" id="PF00583">
    <property type="entry name" value="Acetyltransf_1"/>
    <property type="match status" value="1"/>
</dbReference>
<keyword evidence="2" id="KW-0808">Transferase</keyword>
<protein>
    <submittedName>
        <fullName evidence="2">GNAT family N-acetyltransferase</fullName>
    </submittedName>
</protein>
<name>A0A6I3IS01_9MICO</name>
<evidence type="ECO:0000259" key="1">
    <source>
        <dbReference type="PROSITE" id="PS51186"/>
    </source>
</evidence>
<evidence type="ECO:0000313" key="2">
    <source>
        <dbReference type="EMBL" id="MTB72710.1"/>
    </source>
</evidence>
<dbReference type="InterPro" id="IPR016181">
    <property type="entry name" value="Acyl_CoA_acyltransferase"/>
</dbReference>
<proteinExistence type="predicted"/>
<gene>
    <name evidence="2" type="ORF">GGG17_12200</name>
</gene>
<reference evidence="2 3" key="1">
    <citation type="submission" date="2019-11" db="EMBL/GenBank/DDBJ databases">
        <title>Whole genome sequencing identifies a novel species of the genus Arsenicicoccus isolated from human blood.</title>
        <authorList>
            <person name="Jeong J.H."/>
            <person name="Kweon O.J."/>
            <person name="Kim H.R."/>
            <person name="Kim T.-H."/>
            <person name="Ha S.-M."/>
            <person name="Lee M.-K."/>
        </authorList>
    </citation>
    <scope>NUCLEOTIDE SEQUENCE [LARGE SCALE GENOMIC DNA]</scope>
    <source>
        <strain evidence="2 3">MKL-02</strain>
    </source>
</reference>
<sequence length="287" mass="30905">MAHPGPITVHVTGDPDEFLRDAGDLLESEPVVHSILASNVLLARRHPGRIPDPWWIELRRGARVVGVAMHTPPYPPHLPLSSPVLAVAVARELADRGRPVDGVGGLRDGAVAFSDWWCAEKDLDADVVMDLGMYDLPRPARLPFAVAGGLRAAIPADLDLVRGWLQDFHRETHGPSAPPAPDPSPHVLEGRTAVWEVDGRPVSMCYATAPSGGVTRISGVWTPPGERGRGYASAVVATWSRHQQQLGLRCMLLTDLANPSSNGIYQALGYRRIGDSVTLAFTSERSG</sequence>
<dbReference type="SUPFAM" id="SSF55729">
    <property type="entry name" value="Acyl-CoA N-acyltransferases (Nat)"/>
    <property type="match status" value="1"/>
</dbReference>
<dbReference type="GO" id="GO:0016747">
    <property type="term" value="F:acyltransferase activity, transferring groups other than amino-acyl groups"/>
    <property type="evidence" value="ECO:0007669"/>
    <property type="project" value="InterPro"/>
</dbReference>
<comment type="caution">
    <text evidence="2">The sequence shown here is derived from an EMBL/GenBank/DDBJ whole genome shotgun (WGS) entry which is preliminary data.</text>
</comment>
<dbReference type="AlphaFoldDB" id="A0A6I3IS01"/>
<accession>A0A6I3IS01</accession>
<dbReference type="Proteomes" id="UP000431092">
    <property type="component" value="Unassembled WGS sequence"/>
</dbReference>
<dbReference type="InterPro" id="IPR000182">
    <property type="entry name" value="GNAT_dom"/>
</dbReference>
<organism evidence="2 3">
    <name type="scientific">Arsenicicoccus cauae</name>
    <dbReference type="NCBI Taxonomy" id="2663847"/>
    <lineage>
        <taxon>Bacteria</taxon>
        <taxon>Bacillati</taxon>
        <taxon>Actinomycetota</taxon>
        <taxon>Actinomycetes</taxon>
        <taxon>Micrococcales</taxon>
        <taxon>Intrasporangiaceae</taxon>
        <taxon>Arsenicicoccus</taxon>
    </lineage>
</organism>
<dbReference type="EMBL" id="WLVL01000040">
    <property type="protein sequence ID" value="MTB72710.1"/>
    <property type="molecule type" value="Genomic_DNA"/>
</dbReference>
<dbReference type="PROSITE" id="PS51186">
    <property type="entry name" value="GNAT"/>
    <property type="match status" value="1"/>
</dbReference>
<evidence type="ECO:0000313" key="3">
    <source>
        <dbReference type="Proteomes" id="UP000431092"/>
    </source>
</evidence>
<dbReference type="Gene3D" id="3.40.630.30">
    <property type="match status" value="1"/>
</dbReference>